<evidence type="ECO:0000313" key="2">
    <source>
        <dbReference type="Proteomes" id="UP001333818"/>
    </source>
</evidence>
<dbReference type="Proteomes" id="UP001333818">
    <property type="component" value="Unassembled WGS sequence"/>
</dbReference>
<sequence>MPIPQADFQPFTPYIVSQSKHWSQRSRSLANIVIHASPNPSQVALQEFTSNRYSYV</sequence>
<keyword evidence="2" id="KW-1185">Reference proteome</keyword>
<dbReference type="EMBL" id="JAZBJZ010000086">
    <property type="protein sequence ID" value="MEE3718633.1"/>
    <property type="molecule type" value="Genomic_DNA"/>
</dbReference>
<reference evidence="1" key="1">
    <citation type="submission" date="2024-01" db="EMBL/GenBank/DDBJ databases">
        <title>Bank of Algae and Cyanobacteria of the Azores (BACA) strain genomes.</title>
        <authorList>
            <person name="Luz R."/>
            <person name="Cordeiro R."/>
            <person name="Fonseca A."/>
            <person name="Goncalves V."/>
        </authorList>
    </citation>
    <scope>NUCLEOTIDE SEQUENCE</scope>
    <source>
        <strain evidence="1">BACA0141</strain>
    </source>
</reference>
<comment type="caution">
    <text evidence="1">The sequence shown here is derived from an EMBL/GenBank/DDBJ whole genome shotgun (WGS) entry which is preliminary data.</text>
</comment>
<evidence type="ECO:0000313" key="1">
    <source>
        <dbReference type="EMBL" id="MEE3718633.1"/>
    </source>
</evidence>
<name>A0AAW9Q6T2_9CYAN</name>
<protein>
    <submittedName>
        <fullName evidence="1">Uncharacterized protein</fullName>
    </submittedName>
</protein>
<dbReference type="AlphaFoldDB" id="A0AAW9Q6T2"/>
<dbReference type="RefSeq" id="WP_330485067.1">
    <property type="nucleotide sequence ID" value="NZ_JAZBJZ010000086.1"/>
</dbReference>
<organism evidence="1 2">
    <name type="scientific">Tumidithrix elongata BACA0141</name>
    <dbReference type="NCBI Taxonomy" id="2716417"/>
    <lineage>
        <taxon>Bacteria</taxon>
        <taxon>Bacillati</taxon>
        <taxon>Cyanobacteriota</taxon>
        <taxon>Cyanophyceae</taxon>
        <taxon>Pseudanabaenales</taxon>
        <taxon>Pseudanabaenaceae</taxon>
        <taxon>Tumidithrix</taxon>
        <taxon>Tumidithrix elongata</taxon>
    </lineage>
</organism>
<proteinExistence type="predicted"/>
<gene>
    <name evidence="1" type="ORF">V2H45_17975</name>
</gene>
<accession>A0AAW9Q6T2</accession>